<evidence type="ECO:0000313" key="4">
    <source>
        <dbReference type="EMBL" id="VVJ15342.1"/>
    </source>
</evidence>
<dbReference type="Gene3D" id="3.10.580.10">
    <property type="entry name" value="CBS-domain"/>
    <property type="match status" value="1"/>
</dbReference>
<feature type="domain" description="CBS" evidence="3">
    <location>
        <begin position="237"/>
        <end position="296"/>
    </location>
</feature>
<gene>
    <name evidence="4" type="ORF">AA23TX_00363</name>
</gene>
<dbReference type="InterPro" id="IPR046342">
    <property type="entry name" value="CBS_dom_sf"/>
</dbReference>
<dbReference type="EMBL" id="CABVGP010000001">
    <property type="protein sequence ID" value="VVJ15342.1"/>
    <property type="molecule type" value="Genomic_DNA"/>
</dbReference>
<protein>
    <recommendedName>
        <fullName evidence="3">CBS domain-containing protein</fullName>
    </recommendedName>
</protein>
<keyword evidence="1" id="KW-0129">CBS domain</keyword>
<dbReference type="InterPro" id="IPR000644">
    <property type="entry name" value="CBS_dom"/>
</dbReference>
<reference evidence="4 5" key="1">
    <citation type="submission" date="2019-09" db="EMBL/GenBank/DDBJ databases">
        <authorList>
            <person name="Leyn A S."/>
        </authorList>
    </citation>
    <scope>NUCLEOTIDE SEQUENCE [LARGE SCALE GENOMIC DNA]</scope>
    <source>
        <strain evidence="4">AA231_1</strain>
    </source>
</reference>
<dbReference type="Proteomes" id="UP000399805">
    <property type="component" value="Unassembled WGS sequence"/>
</dbReference>
<dbReference type="Pfam" id="PF00571">
    <property type="entry name" value="CBS"/>
    <property type="match status" value="1"/>
</dbReference>
<dbReference type="SUPFAM" id="SSF54631">
    <property type="entry name" value="CBS-domain pair"/>
    <property type="match status" value="1"/>
</dbReference>
<dbReference type="InterPro" id="IPR040843">
    <property type="entry name" value="RAMA"/>
</dbReference>
<proteinExistence type="predicted"/>
<evidence type="ECO:0000259" key="3">
    <source>
        <dbReference type="PROSITE" id="PS51371"/>
    </source>
</evidence>
<name>A0A6I8LEM0_9PSEU</name>
<evidence type="ECO:0000313" key="5">
    <source>
        <dbReference type="Proteomes" id="UP000399805"/>
    </source>
</evidence>
<organism evidence="4 5">
    <name type="scientific">Amycolatopsis camponoti</name>
    <dbReference type="NCBI Taxonomy" id="2606593"/>
    <lineage>
        <taxon>Bacteria</taxon>
        <taxon>Bacillati</taxon>
        <taxon>Actinomycetota</taxon>
        <taxon>Actinomycetes</taxon>
        <taxon>Pseudonocardiales</taxon>
        <taxon>Pseudonocardiaceae</taxon>
        <taxon>Amycolatopsis</taxon>
    </lineage>
</organism>
<accession>A0A6I8LEM0</accession>
<dbReference type="PROSITE" id="PS51371">
    <property type="entry name" value="CBS"/>
    <property type="match status" value="1"/>
</dbReference>
<evidence type="ECO:0000256" key="1">
    <source>
        <dbReference type="PROSITE-ProRule" id="PRU00703"/>
    </source>
</evidence>
<dbReference type="Pfam" id="PF18755">
    <property type="entry name" value="RAMA"/>
    <property type="match status" value="1"/>
</dbReference>
<evidence type="ECO:0000256" key="2">
    <source>
        <dbReference type="SAM" id="MobiDB-lite"/>
    </source>
</evidence>
<feature type="region of interest" description="Disordered" evidence="2">
    <location>
        <begin position="194"/>
        <end position="225"/>
    </location>
</feature>
<keyword evidence="5" id="KW-1185">Reference proteome</keyword>
<dbReference type="AlphaFoldDB" id="A0A6I8LEM0"/>
<sequence length="464" mass="51753">MATASDDAGGRSMYLIDGRRVMVSDLLEAGLIRAGAKLRFRRNRIGVTYEATVTDQGRIRLEPDGEEFRSPSRAAVVAAGMHAVDGWRAWLVVDQDRLLDSVRQELLDRTISRTAAAARSEDDQDPQRVHERLRQARGHAEEGNPDRVTVRELLRIWGATDRGDQVSKIEADLANHGLVTSPSFRAVTLDSTVTLTTPRDEPEEAVTAALSGDDNGPAAEDDEADSSLNVRLTVGNISPLRGVESVGTHSPLKEAITKMVINDYSQLAVLNGPRNVRGAVTWRSIAQAMHQRCDASVADAIDTHVEVVTYDRDLFEVLPTLQQREFVFVTNVSKEVKGIVTTADVARRYGEMATPFFQLGELDQTLRWILSRAVDLPTVQPLCSRTIKNFNELGFGDYQRILGNREVWGKLDWPLDRQVFIDRLDAIRQLRNSIMHFHPDPVSDDAIATLRNFNSLLHQYRDPA</sequence>